<gene>
    <name evidence="5" type="primary">citD</name>
    <name evidence="5" type="ORF">SBF1_1170003</name>
</gene>
<dbReference type="Pfam" id="PF06857">
    <property type="entry name" value="ACP"/>
    <property type="match status" value="1"/>
</dbReference>
<dbReference type="AlphaFoldDB" id="A0A2U3JZU9"/>
<dbReference type="NCBIfam" id="NF009726">
    <property type="entry name" value="PRK13253.1"/>
    <property type="match status" value="1"/>
</dbReference>
<keyword evidence="3 4" id="KW-0597">Phosphoprotein</keyword>
<feature type="modified residue" description="O-(phosphoribosyl dephospho-coenzyme A)serine" evidence="4">
    <location>
        <position position="17"/>
    </location>
</feature>
<keyword evidence="5" id="KW-0456">Lyase</keyword>
<accession>A0A2U3JZU9</accession>
<evidence type="ECO:0000313" key="5">
    <source>
        <dbReference type="EMBL" id="SPF32921.1"/>
    </source>
</evidence>
<dbReference type="EC" id="4.1.3.6" evidence="5"/>
<dbReference type="Proteomes" id="UP000238916">
    <property type="component" value="Unassembled WGS sequence"/>
</dbReference>
<evidence type="ECO:0000313" key="6">
    <source>
        <dbReference type="Proteomes" id="UP000238916"/>
    </source>
</evidence>
<dbReference type="NCBIfam" id="TIGR01608">
    <property type="entry name" value="citD"/>
    <property type="match status" value="1"/>
</dbReference>
<evidence type="ECO:0000256" key="3">
    <source>
        <dbReference type="ARBA" id="ARBA00022553"/>
    </source>
</evidence>
<evidence type="ECO:0000256" key="1">
    <source>
        <dbReference type="ARBA" id="ARBA00004496"/>
    </source>
</evidence>
<dbReference type="GO" id="GO:0008815">
    <property type="term" value="F:citrate (pro-3S)-lyase activity"/>
    <property type="evidence" value="ECO:0007669"/>
    <property type="project" value="UniProtKB-EC"/>
</dbReference>
<dbReference type="GO" id="GO:0005737">
    <property type="term" value="C:cytoplasm"/>
    <property type="evidence" value="ECO:0007669"/>
    <property type="project" value="UniProtKB-SubCell"/>
</dbReference>
<reference evidence="6" key="1">
    <citation type="submission" date="2018-02" db="EMBL/GenBank/DDBJ databases">
        <authorList>
            <person name="Hausmann B."/>
        </authorList>
    </citation>
    <scope>NUCLEOTIDE SEQUENCE [LARGE SCALE GENOMIC DNA]</scope>
    <source>
        <strain evidence="6">Peat soil MAG SbF1</strain>
    </source>
</reference>
<comment type="subcellular location">
    <subcellularLocation>
        <location evidence="1">Cytoplasm</location>
    </subcellularLocation>
</comment>
<evidence type="ECO:0000256" key="4">
    <source>
        <dbReference type="PIRSR" id="PIRSR002736-50"/>
    </source>
</evidence>
<dbReference type="EMBL" id="OMOF01000021">
    <property type="protein sequence ID" value="SPF32921.1"/>
    <property type="molecule type" value="Genomic_DNA"/>
</dbReference>
<evidence type="ECO:0000256" key="2">
    <source>
        <dbReference type="ARBA" id="ARBA00022490"/>
    </source>
</evidence>
<dbReference type="PIRSF" id="PIRSF002736">
    <property type="entry name" value="Citrt_lyas_gamma"/>
    <property type="match status" value="1"/>
</dbReference>
<sequence length="90" mass="9896">MIEMKITKIAKAGTLESNDILIMVMPNNSGKVELELESIVIQQFGDVIEQVILHKVKEMGIEGITIKAQDKGALDYTIGARVETAIKRAI</sequence>
<name>A0A2U3JZU9_9FIRM</name>
<proteinExistence type="predicted"/>
<keyword evidence="2" id="KW-0963">Cytoplasm</keyword>
<dbReference type="InterPro" id="IPR006495">
    <property type="entry name" value="CitD"/>
</dbReference>
<dbReference type="InterPro" id="IPR023439">
    <property type="entry name" value="Mal_deCO2ase/Cit_lyase_ACP"/>
</dbReference>
<organism evidence="5 6">
    <name type="scientific">Candidatus Desulfosporosinus infrequens</name>
    <dbReference type="NCBI Taxonomy" id="2043169"/>
    <lineage>
        <taxon>Bacteria</taxon>
        <taxon>Bacillati</taxon>
        <taxon>Bacillota</taxon>
        <taxon>Clostridia</taxon>
        <taxon>Eubacteriales</taxon>
        <taxon>Desulfitobacteriaceae</taxon>
        <taxon>Desulfosporosinus</taxon>
    </lineage>
</organism>
<protein>
    <submittedName>
        <fullName evidence="5">Citrate (Pro-3S)-lyase, gamma subunit</fullName>
        <ecNumber evidence="5">4.1.3.6</ecNumber>
    </submittedName>
</protein>